<dbReference type="GO" id="GO:0005886">
    <property type="term" value="C:plasma membrane"/>
    <property type="evidence" value="ECO:0007669"/>
    <property type="project" value="TreeGrafter"/>
</dbReference>
<reference evidence="12" key="1">
    <citation type="submission" date="2011-08" db="EMBL/GenBank/DDBJ databases">
        <authorList>
            <person name="Rombauts S."/>
        </authorList>
    </citation>
    <scope>NUCLEOTIDE SEQUENCE</scope>
    <source>
        <strain evidence="12">London</strain>
    </source>
</reference>
<keyword evidence="7 10" id="KW-1133">Transmembrane helix</keyword>
<evidence type="ECO:0000256" key="4">
    <source>
        <dbReference type="ARBA" id="ARBA00022448"/>
    </source>
</evidence>
<dbReference type="STRING" id="32264.T1KDG2"/>
<feature type="transmembrane region" description="Helical" evidence="10">
    <location>
        <begin position="35"/>
        <end position="56"/>
    </location>
</feature>
<evidence type="ECO:0000256" key="2">
    <source>
        <dbReference type="ARBA" id="ARBA00004337"/>
    </source>
</evidence>
<accession>T1KDG2</accession>
<dbReference type="GO" id="GO:0005765">
    <property type="term" value="C:lysosomal membrane"/>
    <property type="evidence" value="ECO:0007669"/>
    <property type="project" value="UniProtKB-SubCell"/>
</dbReference>
<evidence type="ECO:0000256" key="5">
    <source>
        <dbReference type="ARBA" id="ARBA00022692"/>
    </source>
</evidence>
<evidence type="ECO:0000256" key="1">
    <source>
        <dbReference type="ARBA" id="ARBA00004155"/>
    </source>
</evidence>
<sequence>MGKALRIVQTVSSSITFAYGLGIFGWFLSKHNINSAVWALLLGLSSGAVLHLNVLLIRKTILNWYGKKSFRIFKAIGVLLSIAAIAAAVTYYYLAISKKQKFDLLTFYTSGTLSLMTLKGSLGLFFISRNQIRIIEEDSTINGIDTINTNFS</sequence>
<keyword evidence="8 10" id="KW-0472">Membrane</keyword>
<dbReference type="PANTHER" id="PTHR31525:SF1">
    <property type="entry name" value="HEME TRANSPORTER HRG1"/>
    <property type="match status" value="1"/>
</dbReference>
<organism evidence="11 12">
    <name type="scientific">Tetranychus urticae</name>
    <name type="common">Two-spotted spider mite</name>
    <dbReference type="NCBI Taxonomy" id="32264"/>
    <lineage>
        <taxon>Eukaryota</taxon>
        <taxon>Metazoa</taxon>
        <taxon>Ecdysozoa</taxon>
        <taxon>Arthropoda</taxon>
        <taxon>Chelicerata</taxon>
        <taxon>Arachnida</taxon>
        <taxon>Acari</taxon>
        <taxon>Acariformes</taxon>
        <taxon>Trombidiformes</taxon>
        <taxon>Prostigmata</taxon>
        <taxon>Eleutherengona</taxon>
        <taxon>Raphignathae</taxon>
        <taxon>Tetranychoidea</taxon>
        <taxon>Tetranychidae</taxon>
        <taxon>Tetranychus</taxon>
    </lineage>
</organism>
<feature type="transmembrane region" description="Helical" evidence="10">
    <location>
        <begin position="76"/>
        <end position="95"/>
    </location>
</feature>
<evidence type="ECO:0000313" key="11">
    <source>
        <dbReference type="EnsemblMetazoa" id="tetur09g02820.1"/>
    </source>
</evidence>
<feature type="transmembrane region" description="Helical" evidence="10">
    <location>
        <begin position="107"/>
        <end position="127"/>
    </location>
</feature>
<evidence type="ECO:0000256" key="9">
    <source>
        <dbReference type="ARBA" id="ARBA00023228"/>
    </source>
</evidence>
<comment type="similarity">
    <text evidence="3">Belongs to the HRG family.</text>
</comment>
<feature type="transmembrane region" description="Helical" evidence="10">
    <location>
        <begin position="7"/>
        <end position="29"/>
    </location>
</feature>
<reference evidence="11" key="2">
    <citation type="submission" date="2015-06" db="UniProtKB">
        <authorList>
            <consortium name="EnsemblMetazoa"/>
        </authorList>
    </citation>
    <scope>IDENTIFICATION</scope>
</reference>
<proteinExistence type="inferred from homology"/>
<dbReference type="EnsemblMetazoa" id="tetur09g02820.1">
    <property type="protein sequence ID" value="tetur09g02820.1"/>
    <property type="gene ID" value="tetur09g02820"/>
</dbReference>
<dbReference type="PANTHER" id="PTHR31525">
    <property type="entry name" value="HEME TRANSPORTER HRG1"/>
    <property type="match status" value="1"/>
</dbReference>
<dbReference type="EMBL" id="CAEY01002016">
    <property type="status" value="NOT_ANNOTATED_CDS"/>
    <property type="molecule type" value="Genomic_DNA"/>
</dbReference>
<keyword evidence="6" id="KW-0967">Endosome</keyword>
<evidence type="ECO:0000256" key="7">
    <source>
        <dbReference type="ARBA" id="ARBA00022989"/>
    </source>
</evidence>
<dbReference type="RefSeq" id="XP_025016837.1">
    <property type="nucleotide sequence ID" value="XM_025161069.1"/>
</dbReference>
<dbReference type="OMA" id="NINSAVW"/>
<dbReference type="OrthoDB" id="6420097at2759"/>
<keyword evidence="4" id="KW-0813">Transport</keyword>
<evidence type="ECO:0000256" key="8">
    <source>
        <dbReference type="ARBA" id="ARBA00023136"/>
    </source>
</evidence>
<dbReference type="InterPro" id="IPR026218">
    <property type="entry name" value="HRG"/>
</dbReference>
<dbReference type="Pfam" id="PF16954">
    <property type="entry name" value="HRG"/>
    <property type="match status" value="1"/>
</dbReference>
<keyword evidence="12" id="KW-1185">Reference proteome</keyword>
<dbReference type="Proteomes" id="UP000015104">
    <property type="component" value="Unassembled WGS sequence"/>
</dbReference>
<dbReference type="GeneID" id="112538970"/>
<evidence type="ECO:0000313" key="12">
    <source>
        <dbReference type="Proteomes" id="UP000015104"/>
    </source>
</evidence>
<protein>
    <submittedName>
        <fullName evidence="11">Uncharacterized protein</fullName>
    </submittedName>
</protein>
<evidence type="ECO:0000256" key="10">
    <source>
        <dbReference type="SAM" id="Phobius"/>
    </source>
</evidence>
<dbReference type="GO" id="GO:0020037">
    <property type="term" value="F:heme binding"/>
    <property type="evidence" value="ECO:0007669"/>
    <property type="project" value="TreeGrafter"/>
</dbReference>
<dbReference type="GO" id="GO:0010008">
    <property type="term" value="C:endosome membrane"/>
    <property type="evidence" value="ECO:0007669"/>
    <property type="project" value="UniProtKB-SubCell"/>
</dbReference>
<dbReference type="HOGENOM" id="CLU_1724641_0_0_1"/>
<comment type="subcellular location">
    <subcellularLocation>
        <location evidence="2">Endosome membrane</location>
        <topology evidence="2">Multi-pass membrane protein</topology>
    </subcellularLocation>
    <subcellularLocation>
        <location evidence="1">Lysosome membrane</location>
        <topology evidence="1">Multi-pass membrane protein</topology>
    </subcellularLocation>
</comment>
<dbReference type="KEGG" id="tut:112538970"/>
<evidence type="ECO:0000256" key="6">
    <source>
        <dbReference type="ARBA" id="ARBA00022753"/>
    </source>
</evidence>
<name>T1KDG2_TETUR</name>
<dbReference type="GO" id="GO:0015232">
    <property type="term" value="F:heme transmembrane transporter activity"/>
    <property type="evidence" value="ECO:0007669"/>
    <property type="project" value="InterPro"/>
</dbReference>
<keyword evidence="9" id="KW-0458">Lysosome</keyword>
<dbReference type="AlphaFoldDB" id="T1KDG2"/>
<keyword evidence="5 10" id="KW-0812">Transmembrane</keyword>
<evidence type="ECO:0000256" key="3">
    <source>
        <dbReference type="ARBA" id="ARBA00006203"/>
    </source>
</evidence>